<dbReference type="Proteomes" id="UP000023775">
    <property type="component" value="Unassembled WGS sequence"/>
</dbReference>
<feature type="chain" id="PRO_5004154501" evidence="1">
    <location>
        <begin position="21"/>
        <end position="179"/>
    </location>
</feature>
<sequence>MKRVWLAAIALMALSGCINRDAIYANPPPELLKQLDLLLPAANRFVEESEAAAMANGVALDDQQQALARSLGIREVERVRVYYVDALPSPTDPQLLPLAKRYGYSSPAMGAYTYGYGIWIKTPYRHDRELLAHELVHVHQGERLGREALTRQYLMQLFIYGYNNAPLELEAYRIAGSLR</sequence>
<dbReference type="RefSeq" id="WP_005346389.1">
    <property type="nucleotide sequence ID" value="NZ_APVG01000002.1"/>
</dbReference>
<evidence type="ECO:0000256" key="1">
    <source>
        <dbReference type="SAM" id="SignalP"/>
    </source>
</evidence>
<name>N9VEQ4_9GAMM</name>
<dbReference type="OrthoDB" id="196110at2"/>
<keyword evidence="3" id="KW-1185">Reference proteome</keyword>
<dbReference type="AlphaFoldDB" id="N9VEQ4"/>
<dbReference type="EMBL" id="APVG01000002">
    <property type="protein sequence ID" value="ENY73712.1"/>
    <property type="molecule type" value="Genomic_DNA"/>
</dbReference>
<organism evidence="2 3">
    <name type="scientific">Aeromonas diversa CDC 2478-85</name>
    <dbReference type="NCBI Taxonomy" id="1268237"/>
    <lineage>
        <taxon>Bacteria</taxon>
        <taxon>Pseudomonadati</taxon>
        <taxon>Pseudomonadota</taxon>
        <taxon>Gammaproteobacteria</taxon>
        <taxon>Aeromonadales</taxon>
        <taxon>Aeromonadaceae</taxon>
        <taxon>Aeromonas</taxon>
    </lineage>
</organism>
<protein>
    <submittedName>
        <fullName evidence="2">Uncharacterized protein</fullName>
    </submittedName>
</protein>
<reference evidence="2 3" key="1">
    <citation type="journal article" date="2013" name="Genome Announc.">
        <title>Draft Genome Sequence of the Aeromonas diversa Type Strain.</title>
        <authorList>
            <person name="Farfan M."/>
            <person name="Spataro N."/>
            <person name="Sanglas A."/>
            <person name="Albarral V."/>
            <person name="Loren J.G."/>
            <person name="Bosch E."/>
            <person name="Fuste M.C."/>
        </authorList>
    </citation>
    <scope>NUCLEOTIDE SEQUENCE [LARGE SCALE GENOMIC DNA]</scope>
    <source>
        <strain evidence="2 3">2478-85</strain>
    </source>
</reference>
<gene>
    <name evidence="2" type="ORF">G114_01619</name>
</gene>
<dbReference type="PROSITE" id="PS51257">
    <property type="entry name" value="PROKAR_LIPOPROTEIN"/>
    <property type="match status" value="1"/>
</dbReference>
<evidence type="ECO:0000313" key="3">
    <source>
        <dbReference type="Proteomes" id="UP000023775"/>
    </source>
</evidence>
<dbReference type="PATRIC" id="fig|1268237.3.peg.320"/>
<keyword evidence="1" id="KW-0732">Signal</keyword>
<accession>N9VEQ4</accession>
<comment type="caution">
    <text evidence="2">The sequence shown here is derived from an EMBL/GenBank/DDBJ whole genome shotgun (WGS) entry which is preliminary data.</text>
</comment>
<proteinExistence type="predicted"/>
<dbReference type="eggNOG" id="ENOG5032X6X">
    <property type="taxonomic scope" value="Bacteria"/>
</dbReference>
<evidence type="ECO:0000313" key="2">
    <source>
        <dbReference type="EMBL" id="ENY73712.1"/>
    </source>
</evidence>
<feature type="signal peptide" evidence="1">
    <location>
        <begin position="1"/>
        <end position="20"/>
    </location>
</feature>